<comment type="caution">
    <text evidence="8">The sequence shown here is derived from an EMBL/GenBank/DDBJ whole genome shotgun (WGS) entry which is preliminary data.</text>
</comment>
<keyword evidence="9" id="KW-1185">Reference proteome</keyword>
<dbReference type="Pfam" id="PF00589">
    <property type="entry name" value="Phage_integrase"/>
    <property type="match status" value="1"/>
</dbReference>
<dbReference type="InterPro" id="IPR025269">
    <property type="entry name" value="SAM-like_dom"/>
</dbReference>
<dbReference type="InterPro" id="IPR002104">
    <property type="entry name" value="Integrase_catalytic"/>
</dbReference>
<evidence type="ECO:0000256" key="2">
    <source>
        <dbReference type="ARBA" id="ARBA00022908"/>
    </source>
</evidence>
<proteinExistence type="inferred from homology"/>
<dbReference type="PROSITE" id="PS51898">
    <property type="entry name" value="TYR_RECOMBINASE"/>
    <property type="match status" value="1"/>
</dbReference>
<dbReference type="InterPro" id="IPR013762">
    <property type="entry name" value="Integrase-like_cat_sf"/>
</dbReference>
<evidence type="ECO:0000259" key="7">
    <source>
        <dbReference type="PROSITE" id="PS51900"/>
    </source>
</evidence>
<feature type="domain" description="Tyr recombinase" evidence="6">
    <location>
        <begin position="214"/>
        <end position="402"/>
    </location>
</feature>
<dbReference type="PROSITE" id="PS51900">
    <property type="entry name" value="CB"/>
    <property type="match status" value="1"/>
</dbReference>
<dbReference type="Pfam" id="PF13102">
    <property type="entry name" value="Phage_int_SAM_5"/>
    <property type="match status" value="1"/>
</dbReference>
<dbReference type="SUPFAM" id="SSF56349">
    <property type="entry name" value="DNA breaking-rejoining enzymes"/>
    <property type="match status" value="1"/>
</dbReference>
<dbReference type="Gene3D" id="1.10.443.10">
    <property type="entry name" value="Intergrase catalytic core"/>
    <property type="match status" value="1"/>
</dbReference>
<dbReference type="RefSeq" id="WP_191173659.1">
    <property type="nucleotide sequence ID" value="NZ_JACWMW010000001.1"/>
</dbReference>
<evidence type="ECO:0000256" key="1">
    <source>
        <dbReference type="ARBA" id="ARBA00008857"/>
    </source>
</evidence>
<reference evidence="8 9" key="1">
    <citation type="submission" date="2020-09" db="EMBL/GenBank/DDBJ databases">
        <title>Novel species of Mucilaginibacter isolated from a glacier on the Tibetan Plateau.</title>
        <authorList>
            <person name="Liu Q."/>
            <person name="Xin Y.-H."/>
        </authorList>
    </citation>
    <scope>NUCLEOTIDE SEQUENCE [LARGE SCALE GENOMIC DNA]</scope>
    <source>
        <strain evidence="8 9">CGMCC 1.13878</strain>
    </source>
</reference>
<protein>
    <submittedName>
        <fullName evidence="8">Site-specific integrase</fullName>
    </submittedName>
</protein>
<keyword evidence="2" id="KW-0229">DNA integration</keyword>
<evidence type="ECO:0000313" key="8">
    <source>
        <dbReference type="EMBL" id="MBD1383738.1"/>
    </source>
</evidence>
<comment type="similarity">
    <text evidence="1">Belongs to the 'phage' integrase family.</text>
</comment>
<gene>
    <name evidence="8" type="ORF">IDJ75_00485</name>
</gene>
<dbReference type="Proteomes" id="UP000618754">
    <property type="component" value="Unassembled WGS sequence"/>
</dbReference>
<dbReference type="Gene3D" id="1.10.150.130">
    <property type="match status" value="1"/>
</dbReference>
<dbReference type="CDD" id="cd01185">
    <property type="entry name" value="INTN1_C_like"/>
    <property type="match status" value="1"/>
</dbReference>
<keyword evidence="4" id="KW-0233">DNA recombination</keyword>
<dbReference type="Pfam" id="PF17293">
    <property type="entry name" value="Arm-DNA-bind_5"/>
    <property type="match status" value="1"/>
</dbReference>
<keyword evidence="3 5" id="KW-0238">DNA-binding</keyword>
<dbReference type="InterPro" id="IPR050090">
    <property type="entry name" value="Tyrosine_recombinase_XerCD"/>
</dbReference>
<evidence type="ECO:0000256" key="4">
    <source>
        <dbReference type="ARBA" id="ARBA00023172"/>
    </source>
</evidence>
<dbReference type="InterPro" id="IPR011010">
    <property type="entry name" value="DNA_brk_join_enz"/>
</dbReference>
<evidence type="ECO:0000259" key="6">
    <source>
        <dbReference type="PROSITE" id="PS51898"/>
    </source>
</evidence>
<dbReference type="PANTHER" id="PTHR30349">
    <property type="entry name" value="PHAGE INTEGRASE-RELATED"/>
    <property type="match status" value="1"/>
</dbReference>
<accession>A0ABR7WZE1</accession>
<organism evidence="8 9">
    <name type="scientific">Mucilaginibacter rigui</name>
    <dbReference type="NCBI Taxonomy" id="534635"/>
    <lineage>
        <taxon>Bacteria</taxon>
        <taxon>Pseudomonadati</taxon>
        <taxon>Bacteroidota</taxon>
        <taxon>Sphingobacteriia</taxon>
        <taxon>Sphingobacteriales</taxon>
        <taxon>Sphingobacteriaceae</taxon>
        <taxon>Mucilaginibacter</taxon>
    </lineage>
</organism>
<dbReference type="InterPro" id="IPR010998">
    <property type="entry name" value="Integrase_recombinase_N"/>
</dbReference>
<evidence type="ECO:0000256" key="5">
    <source>
        <dbReference type="PROSITE-ProRule" id="PRU01248"/>
    </source>
</evidence>
<dbReference type="InterPro" id="IPR044068">
    <property type="entry name" value="CB"/>
</dbReference>
<sequence>MASTKFYIEKRKDADGVTKTKNVPILLSFSFDNNRMWIPTGERIDANKWDDDKQKVKSSAIGAAEINNVLQKKRDDVMGIYRNAIAAGTEPSIKYIREALNGNKITARKSVFQLYEEFIKSNANFSESTIKKLKTNLQHLRNFAKKEGTIEFKYIDDAFISRFERYYIQDLKHTNNTIHKNVGNFKWFLKWASKNGYATEINLSISGNIRQHENEIIALTTEELKAVMDLKFTDFYMSVARDAFLFGCFTGLRFSDIQKLRKEDVTDHFINVTVQKTKDYLKVPLNSQAKAILDKYRDTPMAVAIPVYTGQKVNNNLKKIGEQAKLNRLVTTMKYRGSVLLKQTCPLHEILHFHCSRRTFISYMFSQGVPSEIIMKLSNHKTHRNFSKYNSIQDQQKSDAMNLAFGSLV</sequence>
<evidence type="ECO:0000256" key="3">
    <source>
        <dbReference type="ARBA" id="ARBA00023125"/>
    </source>
</evidence>
<dbReference type="EMBL" id="JACWMW010000001">
    <property type="protein sequence ID" value="MBD1383738.1"/>
    <property type="molecule type" value="Genomic_DNA"/>
</dbReference>
<dbReference type="PANTHER" id="PTHR30349:SF64">
    <property type="entry name" value="PROPHAGE INTEGRASE INTD-RELATED"/>
    <property type="match status" value="1"/>
</dbReference>
<feature type="domain" description="Core-binding (CB)" evidence="7">
    <location>
        <begin position="109"/>
        <end position="193"/>
    </location>
</feature>
<evidence type="ECO:0000313" key="9">
    <source>
        <dbReference type="Proteomes" id="UP000618754"/>
    </source>
</evidence>
<name>A0ABR7WZE1_9SPHI</name>
<dbReference type="InterPro" id="IPR035386">
    <property type="entry name" value="Arm-DNA-bind_5"/>
</dbReference>